<comment type="subcellular location">
    <subcellularLocation>
        <location evidence="1">Cell membrane</location>
        <topology evidence="1">Multi-pass membrane protein</topology>
    </subcellularLocation>
</comment>
<feature type="transmembrane region" description="Helical" evidence="9">
    <location>
        <begin position="189"/>
        <end position="211"/>
    </location>
</feature>
<accession>A0A1I4ETY8</accession>
<evidence type="ECO:0000256" key="9">
    <source>
        <dbReference type="SAM" id="Phobius"/>
    </source>
</evidence>
<evidence type="ECO:0000313" key="10">
    <source>
        <dbReference type="EMBL" id="SFL09178.1"/>
    </source>
</evidence>
<evidence type="ECO:0000256" key="1">
    <source>
        <dbReference type="ARBA" id="ARBA00004651"/>
    </source>
</evidence>
<feature type="transmembrane region" description="Helical" evidence="9">
    <location>
        <begin position="136"/>
        <end position="160"/>
    </location>
</feature>
<dbReference type="GO" id="GO:0005886">
    <property type="term" value="C:plasma membrane"/>
    <property type="evidence" value="ECO:0007669"/>
    <property type="project" value="UniProtKB-SubCell"/>
</dbReference>
<feature type="transmembrane region" description="Helical" evidence="9">
    <location>
        <begin position="65"/>
        <end position="84"/>
    </location>
</feature>
<keyword evidence="3" id="KW-1003">Cell membrane</keyword>
<dbReference type="AlphaFoldDB" id="A0A1I4ETY8"/>
<proteinExistence type="inferred from homology"/>
<gene>
    <name evidence="10" type="ORF">SAMN04488498_13049</name>
</gene>
<sequence length="289" mass="30152">MASGADVIVQGILLGGLYALFAMGLSLVFGVMRLVNLAHGDFIVAAAFAAFCVVSVLPIHPFLAIAAVVPFMAGLGYLIQLGLFNRLLGKDPLRPLLVTFGVSVVLQNALLMTFSADTRRLSAGSIETQSVDVGSVTIGVYPAVVFAMALAVTMALQWIFYSTALGQRLRATSDDPEIVGLVGVDHLRVFAIASAIAFAVIGIAGVLMAIRGNFDPFMGPARLLVAFEAVIIGGLGNFWGTLVGGIVIGLAQSIGAAIDPAYQTIAGHIVFFAVLLLRPDGLFPKVAHQ</sequence>
<evidence type="ECO:0000256" key="5">
    <source>
        <dbReference type="ARBA" id="ARBA00022970"/>
    </source>
</evidence>
<keyword evidence="4 9" id="KW-0812">Transmembrane</keyword>
<reference evidence="10 11" key="1">
    <citation type="submission" date="2016-10" db="EMBL/GenBank/DDBJ databases">
        <authorList>
            <person name="Varghese N."/>
            <person name="Submissions S."/>
        </authorList>
    </citation>
    <scope>NUCLEOTIDE SEQUENCE [LARGE SCALE GENOMIC DNA]</scope>
    <source>
        <strain evidence="10 11">DSM 21822</strain>
    </source>
</reference>
<evidence type="ECO:0000256" key="4">
    <source>
        <dbReference type="ARBA" id="ARBA00022692"/>
    </source>
</evidence>
<comment type="similarity">
    <text evidence="8">Belongs to the binding-protein-dependent transport system permease family. LivHM subfamily.</text>
</comment>
<feature type="transmembrane region" description="Helical" evidence="9">
    <location>
        <begin position="96"/>
        <end position="116"/>
    </location>
</feature>
<dbReference type="GO" id="GO:0022857">
    <property type="term" value="F:transmembrane transporter activity"/>
    <property type="evidence" value="ECO:0007669"/>
    <property type="project" value="InterPro"/>
</dbReference>
<feature type="transmembrane region" description="Helical" evidence="9">
    <location>
        <begin position="42"/>
        <end position="59"/>
    </location>
</feature>
<name>A0A1I4ETY8_9HYPH</name>
<feature type="transmembrane region" description="Helical" evidence="9">
    <location>
        <begin position="12"/>
        <end position="35"/>
    </location>
</feature>
<dbReference type="Proteomes" id="UP000323300">
    <property type="component" value="Unassembled WGS sequence"/>
</dbReference>
<keyword evidence="2" id="KW-0813">Transport</keyword>
<protein>
    <submittedName>
        <fullName evidence="10">Branched-chain amino acid transport system permease protein</fullName>
    </submittedName>
</protein>
<evidence type="ECO:0000256" key="3">
    <source>
        <dbReference type="ARBA" id="ARBA00022475"/>
    </source>
</evidence>
<evidence type="ECO:0000256" key="8">
    <source>
        <dbReference type="ARBA" id="ARBA00037998"/>
    </source>
</evidence>
<dbReference type="InterPro" id="IPR001851">
    <property type="entry name" value="ABC_transp_permease"/>
</dbReference>
<dbReference type="Pfam" id="PF02653">
    <property type="entry name" value="BPD_transp_2"/>
    <property type="match status" value="1"/>
</dbReference>
<dbReference type="InterPro" id="IPR052157">
    <property type="entry name" value="BCAA_transport_permease"/>
</dbReference>
<dbReference type="PANTHER" id="PTHR11795">
    <property type="entry name" value="BRANCHED-CHAIN AMINO ACID TRANSPORT SYSTEM PERMEASE PROTEIN LIVH"/>
    <property type="match status" value="1"/>
</dbReference>
<dbReference type="PANTHER" id="PTHR11795:SF445">
    <property type="entry name" value="AMINO ACID ABC TRANSPORTER PERMEASE PROTEIN"/>
    <property type="match status" value="1"/>
</dbReference>
<dbReference type="RefSeq" id="WP_149763618.1">
    <property type="nucleotide sequence ID" value="NZ_BSPE01000044.1"/>
</dbReference>
<dbReference type="GO" id="GO:0006865">
    <property type="term" value="P:amino acid transport"/>
    <property type="evidence" value="ECO:0007669"/>
    <property type="project" value="UniProtKB-KW"/>
</dbReference>
<evidence type="ECO:0000256" key="6">
    <source>
        <dbReference type="ARBA" id="ARBA00022989"/>
    </source>
</evidence>
<dbReference type="OrthoDB" id="9807115at2"/>
<feature type="transmembrane region" description="Helical" evidence="9">
    <location>
        <begin position="260"/>
        <end position="277"/>
    </location>
</feature>
<keyword evidence="6 9" id="KW-1133">Transmembrane helix</keyword>
<feature type="transmembrane region" description="Helical" evidence="9">
    <location>
        <begin position="223"/>
        <end position="248"/>
    </location>
</feature>
<evidence type="ECO:0000256" key="2">
    <source>
        <dbReference type="ARBA" id="ARBA00022448"/>
    </source>
</evidence>
<keyword evidence="11" id="KW-1185">Reference proteome</keyword>
<organism evidence="10 11">
    <name type="scientific">Neomesorhizobium albiziae</name>
    <dbReference type="NCBI Taxonomy" id="335020"/>
    <lineage>
        <taxon>Bacteria</taxon>
        <taxon>Pseudomonadati</taxon>
        <taxon>Pseudomonadota</taxon>
        <taxon>Alphaproteobacteria</taxon>
        <taxon>Hyphomicrobiales</taxon>
        <taxon>Phyllobacteriaceae</taxon>
        <taxon>Neomesorhizobium</taxon>
    </lineage>
</organism>
<keyword evidence="5" id="KW-0029">Amino-acid transport</keyword>
<keyword evidence="7 9" id="KW-0472">Membrane</keyword>
<dbReference type="EMBL" id="FOSL01000030">
    <property type="protein sequence ID" value="SFL09178.1"/>
    <property type="molecule type" value="Genomic_DNA"/>
</dbReference>
<dbReference type="CDD" id="cd06582">
    <property type="entry name" value="TM_PBP1_LivH_like"/>
    <property type="match status" value="1"/>
</dbReference>
<evidence type="ECO:0000256" key="7">
    <source>
        <dbReference type="ARBA" id="ARBA00023136"/>
    </source>
</evidence>
<evidence type="ECO:0000313" key="11">
    <source>
        <dbReference type="Proteomes" id="UP000323300"/>
    </source>
</evidence>